<feature type="binding site" evidence="3">
    <location>
        <position position="49"/>
    </location>
    <ligand>
        <name>a divalent metal cation</name>
        <dbReference type="ChEBI" id="CHEBI:60240"/>
    </ligand>
</feature>
<evidence type="ECO:0000313" key="5">
    <source>
        <dbReference type="Proteomes" id="UP000001225"/>
    </source>
</evidence>
<accession>A9HZL5</accession>
<dbReference type="InterPro" id="IPR007837">
    <property type="entry name" value="DinB"/>
</dbReference>
<evidence type="ECO:0000256" key="3">
    <source>
        <dbReference type="PIRSR" id="PIRSR607837-1"/>
    </source>
</evidence>
<proteinExistence type="inferred from homology"/>
<dbReference type="SUPFAM" id="SSF109854">
    <property type="entry name" value="DinB/YfiT-like putative metalloenzymes"/>
    <property type="match status" value="1"/>
</dbReference>
<dbReference type="InterPro" id="IPR034660">
    <property type="entry name" value="DinB/YfiT-like"/>
</dbReference>
<dbReference type="eggNOG" id="COG2318">
    <property type="taxonomic scope" value="Bacteria"/>
</dbReference>
<keyword evidence="2 3" id="KW-0479">Metal-binding</keyword>
<evidence type="ECO:0000256" key="1">
    <source>
        <dbReference type="ARBA" id="ARBA00008635"/>
    </source>
</evidence>
<evidence type="ECO:0000313" key="4">
    <source>
        <dbReference type="EMBL" id="CAP43959.1"/>
    </source>
</evidence>
<name>A9HZL5_BORPD</name>
<feature type="binding site" evidence="3">
    <location>
        <position position="149"/>
    </location>
    <ligand>
        <name>a divalent metal cation</name>
        <dbReference type="ChEBI" id="CHEBI:60240"/>
    </ligand>
</feature>
<gene>
    <name evidence="4" type="ordered locus">Bpet3616</name>
</gene>
<dbReference type="GO" id="GO:0046872">
    <property type="term" value="F:metal ion binding"/>
    <property type="evidence" value="ECO:0007669"/>
    <property type="project" value="UniProtKB-KW"/>
</dbReference>
<dbReference type="EMBL" id="AM902716">
    <property type="protein sequence ID" value="CAP43959.1"/>
    <property type="molecule type" value="Genomic_DNA"/>
</dbReference>
<dbReference type="STRING" id="94624.Bpet3616"/>
<comment type="similarity">
    <text evidence="1">Belongs to the DinB family.</text>
</comment>
<keyword evidence="5" id="KW-1185">Reference proteome</keyword>
<evidence type="ECO:0008006" key="6">
    <source>
        <dbReference type="Google" id="ProtNLM"/>
    </source>
</evidence>
<dbReference type="Gene3D" id="1.20.120.450">
    <property type="entry name" value="dinb family like domain"/>
    <property type="match status" value="1"/>
</dbReference>
<feature type="binding site" evidence="3">
    <location>
        <position position="145"/>
    </location>
    <ligand>
        <name>a divalent metal cation</name>
        <dbReference type="ChEBI" id="CHEBI:60240"/>
    </ligand>
</feature>
<dbReference type="Pfam" id="PF05163">
    <property type="entry name" value="DinB"/>
    <property type="match status" value="1"/>
</dbReference>
<dbReference type="AlphaFoldDB" id="A9HZL5"/>
<dbReference type="PANTHER" id="PTHR37302:SF1">
    <property type="entry name" value="PROTEIN DINB"/>
    <property type="match status" value="1"/>
</dbReference>
<dbReference type="KEGG" id="bpt:Bpet3616"/>
<protein>
    <recommendedName>
        <fullName evidence="6">Damage-inducible protein DinB</fullName>
    </recommendedName>
</protein>
<sequence length="187" mass="20010">MPTVADIRLLADYNAWMNQRVYQAAALPAANAAAPRGAFFGSLLGTLNHIAVGDILWLKRFATHPAGYTALAPVTALPMPEGLDRLLRPDLAGLQALRRELDQAIVAWAGQLAEPDLAHVLAYTNSRGIASRRDFGGVILHFFNHQTHHRGQATTLLSQAGIDIGATDLLLRVPELPAAAPNSESPA</sequence>
<dbReference type="PANTHER" id="PTHR37302">
    <property type="entry name" value="SLR1116 PROTEIN"/>
    <property type="match status" value="1"/>
</dbReference>
<organism evidence="4 5">
    <name type="scientific">Bordetella petrii (strain ATCC BAA-461 / DSM 12804 / CCUG 43448 / CIP 107267 / Se-1111R)</name>
    <dbReference type="NCBI Taxonomy" id="340100"/>
    <lineage>
        <taxon>Bacteria</taxon>
        <taxon>Pseudomonadati</taxon>
        <taxon>Pseudomonadota</taxon>
        <taxon>Betaproteobacteria</taxon>
        <taxon>Burkholderiales</taxon>
        <taxon>Alcaligenaceae</taxon>
        <taxon>Bordetella</taxon>
    </lineage>
</organism>
<reference evidence="4 5" key="1">
    <citation type="journal article" date="2008" name="BMC Genomics">
        <title>The missing link: Bordetella petrii is endowed with both the metabolic versatility of environmental bacteria and virulence traits of pathogenic Bordetellae.</title>
        <authorList>
            <person name="Gross R."/>
            <person name="Guzman C.A."/>
            <person name="Sebaihia M."/>
            <person name="Martins Dos Santos V.A."/>
            <person name="Pieper D.H."/>
            <person name="Koebnik R."/>
            <person name="Lechner M."/>
            <person name="Bartels D."/>
            <person name="Buhrmester J."/>
            <person name="Choudhuri J.V."/>
            <person name="Ebensen T."/>
            <person name="Gaigalat L."/>
            <person name="Herrmann S."/>
            <person name="Khachane A.N."/>
            <person name="Larisch C."/>
            <person name="Link S."/>
            <person name="Linke B."/>
            <person name="Meyer F."/>
            <person name="Mormann S."/>
            <person name="Nakunst D."/>
            <person name="Rueckert C."/>
            <person name="Schneiker-Bekel S."/>
            <person name="Schulze K."/>
            <person name="Vorhoelter F.J."/>
            <person name="Yevsa T."/>
            <person name="Engle J.T."/>
            <person name="Goldman W.E."/>
            <person name="Puehler A."/>
            <person name="Goebel U.B."/>
            <person name="Goesmann A."/>
            <person name="Bloecker H."/>
            <person name="Kaiser O."/>
            <person name="Martinez-Arias R."/>
        </authorList>
    </citation>
    <scope>NUCLEOTIDE SEQUENCE [LARGE SCALE GENOMIC DNA]</scope>
    <source>
        <strain evidence="5">ATCC BAA-461 / DSM 12804 / CCUG 43448 / CIP 107267 / Se-1111R</strain>
    </source>
</reference>
<evidence type="ECO:0000256" key="2">
    <source>
        <dbReference type="ARBA" id="ARBA00022723"/>
    </source>
</evidence>
<dbReference type="Proteomes" id="UP000001225">
    <property type="component" value="Chromosome"/>
</dbReference>